<reference evidence="8 9" key="1">
    <citation type="submission" date="2018-05" db="EMBL/GenBank/DDBJ databases">
        <title>Complete genome sequence of the Type Strain of Streptomyces spongiicola HNM0071, the producer of staurosporine.</title>
        <authorList>
            <person name="Zhou S."/>
            <person name="Huang X."/>
        </authorList>
    </citation>
    <scope>NUCLEOTIDE SEQUENCE [LARGE SCALE GENOMIC DNA]</scope>
    <source>
        <strain evidence="8 9">HNM0071</strain>
    </source>
</reference>
<keyword evidence="3" id="KW-0808">Transferase</keyword>
<keyword evidence="8" id="KW-0540">Nuclease</keyword>
<evidence type="ECO:0000313" key="9">
    <source>
        <dbReference type="Proteomes" id="UP000245051"/>
    </source>
</evidence>
<evidence type="ECO:0000256" key="5">
    <source>
        <dbReference type="ARBA" id="ARBA00047942"/>
    </source>
</evidence>
<evidence type="ECO:0000256" key="6">
    <source>
        <dbReference type="SAM" id="MobiDB-lite"/>
    </source>
</evidence>
<feature type="region of interest" description="Disordered" evidence="6">
    <location>
        <begin position="1358"/>
        <end position="1389"/>
    </location>
</feature>
<organism evidence="8 9">
    <name type="scientific">Streptomyces spongiicola</name>
    <dbReference type="NCBI Taxonomy" id="1690221"/>
    <lineage>
        <taxon>Bacteria</taxon>
        <taxon>Bacillati</taxon>
        <taxon>Actinomycetota</taxon>
        <taxon>Actinomycetes</taxon>
        <taxon>Kitasatosporales</taxon>
        <taxon>Streptomycetaceae</taxon>
        <taxon>Streptomyces</taxon>
    </lineage>
</organism>
<dbReference type="Gene3D" id="3.40.50.150">
    <property type="entry name" value="Vaccinia Virus protein VP39"/>
    <property type="match status" value="2"/>
</dbReference>
<proteinExistence type="predicted"/>
<dbReference type="EMBL" id="CP029254">
    <property type="protein sequence ID" value="AWK11602.1"/>
    <property type="molecule type" value="Genomic_DNA"/>
</dbReference>
<dbReference type="InterPro" id="IPR029063">
    <property type="entry name" value="SAM-dependent_MTases_sf"/>
</dbReference>
<name>A0ABN5KXA4_9ACTN</name>
<feature type="domain" description="Type II methyltransferase M.TaqI-like" evidence="7">
    <location>
        <begin position="565"/>
        <end position="810"/>
    </location>
</feature>
<dbReference type="Proteomes" id="UP000245051">
    <property type="component" value="Chromosome"/>
</dbReference>
<dbReference type="PRINTS" id="PR00507">
    <property type="entry name" value="N12N6MTFRASE"/>
</dbReference>
<dbReference type="InterPro" id="IPR050953">
    <property type="entry name" value="N4_N6_ade-DNA_methylase"/>
</dbReference>
<dbReference type="GO" id="GO:0004519">
    <property type="term" value="F:endonuclease activity"/>
    <property type="evidence" value="ECO:0007669"/>
    <property type="project" value="UniProtKB-KW"/>
</dbReference>
<keyword evidence="8" id="KW-0255">Endonuclease</keyword>
<evidence type="ECO:0000256" key="1">
    <source>
        <dbReference type="ARBA" id="ARBA00011900"/>
    </source>
</evidence>
<feature type="compositionally biased region" description="Basic and acidic residues" evidence="6">
    <location>
        <begin position="1373"/>
        <end position="1389"/>
    </location>
</feature>
<dbReference type="PANTHER" id="PTHR33841">
    <property type="entry name" value="DNA METHYLTRANSFERASE YEEA-RELATED"/>
    <property type="match status" value="1"/>
</dbReference>
<dbReference type="SUPFAM" id="SSF53335">
    <property type="entry name" value="S-adenosyl-L-methionine-dependent methyltransferases"/>
    <property type="match status" value="1"/>
</dbReference>
<keyword evidence="2" id="KW-0489">Methyltransferase</keyword>
<comment type="catalytic activity">
    <reaction evidence="5">
        <text>a 2'-deoxyadenosine in DNA + S-adenosyl-L-methionine = an N(6)-methyl-2'-deoxyadenosine in DNA + S-adenosyl-L-homocysteine + H(+)</text>
        <dbReference type="Rhea" id="RHEA:15197"/>
        <dbReference type="Rhea" id="RHEA-COMP:12418"/>
        <dbReference type="Rhea" id="RHEA-COMP:12419"/>
        <dbReference type="ChEBI" id="CHEBI:15378"/>
        <dbReference type="ChEBI" id="CHEBI:57856"/>
        <dbReference type="ChEBI" id="CHEBI:59789"/>
        <dbReference type="ChEBI" id="CHEBI:90615"/>
        <dbReference type="ChEBI" id="CHEBI:90616"/>
        <dbReference type="EC" id="2.1.1.72"/>
    </reaction>
</comment>
<evidence type="ECO:0000313" key="8">
    <source>
        <dbReference type="EMBL" id="AWK11602.1"/>
    </source>
</evidence>
<evidence type="ECO:0000256" key="3">
    <source>
        <dbReference type="ARBA" id="ARBA00022679"/>
    </source>
</evidence>
<evidence type="ECO:0000256" key="4">
    <source>
        <dbReference type="ARBA" id="ARBA00022691"/>
    </source>
</evidence>
<sequence>MSATTRNQVFTAVHTVGALLPADMLLRISEGRVSKDLKGMAPADYRIAGSRTVRDEAERHWDNLKGLWLELREKLPYAPESSVPPDTTGYAGPNWLDPLFEALGFGHLTAVGADGIPAADGTKTFPVTHRRDHTLVHRTPWNASLDKRRTAGSPAPQSLLQEALNRTEPHLWALLTNGRRLRLLRDSNALATTSYVEFDLEAIFDGELFHEFVLLYRILHASRFEPPAEGGAGQRGCRLELWRDAALRFGARFLDDIGEGVRLALKQLGTGFLKHPANTALRADFDRETYHAALLRLVYRLLFVFVAEDREALHDPEAGPEARKRYADYFSTARLRDQARRRQGTSHSDRYEALRLVLDALGDERGRPELGLPGLGGLFDDTAADAPLKGLSLSNRHLLAGVRHLSVVFDTEAKRWRSVDYRTLDAEELGVIYESLLELVPQYSATEQTFELVNRAGNERKKTGSYYTPGSLVEVLLDSTLDPVIDDAQKRGEAAAAEAGQPDAREAVERELLSLTVCDPACGSGHFLVAAARRIAKRVAAVRDRTPEPTPESIRHALHDVIARCVYGVDLNPMAVELAKVSLWMEALEPGKALGFLDAHVKHGNGLIGATPKLLRGGIPDEAFKPVEGDDKSVATRWLKANKDQHKGVVTLDAAMDEEVSVTNAAFATELRRLMDDAPTDGVAQVRALAERYRAWEDSPENRDAHKLADAWCAAFMWKKTDDAPAPVTQRVFLALQSPEGAGTLEETHHEIARLSEEYRFFHWHLEFPDVFDVPDDASAPGVDPVTGWGGGFACVLGNPPWDKVDFEDKKYFSVIEPKLAEISGTARRTAIAAWAAEHEEEGARYAAARRRVKSSFLFLGSSGAYPLLRKGLSVKGVNSLQTDQLFTERFVSITAPQGRCGTVVPTQIATGAGAQFLFQDLTRRGAVKHLYDFENGKREKLFPAVHASYQFSLISLAGRDLTEHAARFAFFLGHPDELDGGRAVFELSPEEIALINPNTGTLPLFRTRRDADLTVAIQSRVPVFVHEERPDGNLWRVTFKNLFNTTDDSDLFRNRAQLLGDGWALDGDAFVRAESRMLAQYDGKMVHLFDHRWNRYTNFGNNDFERIPLNDKQDPYAYNQPRFWIQNEGHVSVRRKGKNTLVPGVSERLKELGWGPSWLLGWRNIARATDERTAIPAFLPQGAVVETLPLMFPGTVAVSTATMVAAQSSLVFDFVARQKIGGIHMGLMTWKQLPVPRPDDLSKHAHFLTPRTLELVYTAWDMEPLARDLGDTGAPFTWNEDRRAHLRAELDAYFFHLYGVSREDTDYILESFQTENGGLKNNEIAKYGEYRTKRLVLTEYDRMAAAGLSMENPLVDGEDYTSPLTPPPGHGLRHEPAGIDKLGTEYES</sequence>
<keyword evidence="4" id="KW-0949">S-adenosyl-L-methionine</keyword>
<dbReference type="PANTHER" id="PTHR33841:SF1">
    <property type="entry name" value="DNA METHYLTRANSFERASE A"/>
    <property type="match status" value="1"/>
</dbReference>
<evidence type="ECO:0000259" key="7">
    <source>
        <dbReference type="Pfam" id="PF07669"/>
    </source>
</evidence>
<dbReference type="EC" id="2.1.1.72" evidence="1"/>
<accession>A0ABN5KXA4</accession>
<gene>
    <name evidence="8" type="ORF">DDQ41_24795</name>
</gene>
<keyword evidence="8" id="KW-0378">Hydrolase</keyword>
<evidence type="ECO:0000256" key="2">
    <source>
        <dbReference type="ARBA" id="ARBA00022603"/>
    </source>
</evidence>
<protein>
    <recommendedName>
        <fullName evidence="1">site-specific DNA-methyltransferase (adenine-specific)</fullName>
        <ecNumber evidence="1">2.1.1.72</ecNumber>
    </recommendedName>
</protein>
<dbReference type="Pfam" id="PF07669">
    <property type="entry name" value="Eco57I"/>
    <property type="match status" value="1"/>
</dbReference>
<dbReference type="InterPro" id="IPR011639">
    <property type="entry name" value="MethylTrfase_TaqI-like_dom"/>
</dbReference>
<dbReference type="RefSeq" id="WP_109296463.1">
    <property type="nucleotide sequence ID" value="NZ_CP029254.1"/>
</dbReference>
<keyword evidence="9" id="KW-1185">Reference proteome</keyword>